<protein>
    <submittedName>
        <fullName evidence="1">Uncharacterized protein</fullName>
    </submittedName>
</protein>
<gene>
    <name evidence="1" type="ORF">L211DRAFT_279123</name>
</gene>
<organism evidence="1 2">
    <name type="scientific">Terfezia boudieri ATCC MYA-4762</name>
    <dbReference type="NCBI Taxonomy" id="1051890"/>
    <lineage>
        <taxon>Eukaryota</taxon>
        <taxon>Fungi</taxon>
        <taxon>Dikarya</taxon>
        <taxon>Ascomycota</taxon>
        <taxon>Pezizomycotina</taxon>
        <taxon>Pezizomycetes</taxon>
        <taxon>Pezizales</taxon>
        <taxon>Pezizaceae</taxon>
        <taxon>Terfezia</taxon>
    </lineage>
</organism>
<sequence>MSICKKTSVLTSIQRWVFTYQKTLEFVASASPPQCPPHVVLQSHCRPLDRCQSLLVPSPYISPTSCPAINPIASTIPTNKPAIPTPPRLLSY</sequence>
<evidence type="ECO:0000313" key="2">
    <source>
        <dbReference type="Proteomes" id="UP000267821"/>
    </source>
</evidence>
<accession>A0A3N4LYT4</accession>
<dbReference type="AlphaFoldDB" id="A0A3N4LYT4"/>
<keyword evidence="2" id="KW-1185">Reference proteome</keyword>
<proteinExistence type="predicted"/>
<dbReference type="EMBL" id="ML121547">
    <property type="protein sequence ID" value="RPB23215.1"/>
    <property type="molecule type" value="Genomic_DNA"/>
</dbReference>
<evidence type="ECO:0000313" key="1">
    <source>
        <dbReference type="EMBL" id="RPB23215.1"/>
    </source>
</evidence>
<dbReference type="Proteomes" id="UP000267821">
    <property type="component" value="Unassembled WGS sequence"/>
</dbReference>
<reference evidence="1 2" key="1">
    <citation type="journal article" date="2018" name="Nat. Ecol. Evol.">
        <title>Pezizomycetes genomes reveal the molecular basis of ectomycorrhizal truffle lifestyle.</title>
        <authorList>
            <person name="Murat C."/>
            <person name="Payen T."/>
            <person name="Noel B."/>
            <person name="Kuo A."/>
            <person name="Morin E."/>
            <person name="Chen J."/>
            <person name="Kohler A."/>
            <person name="Krizsan K."/>
            <person name="Balestrini R."/>
            <person name="Da Silva C."/>
            <person name="Montanini B."/>
            <person name="Hainaut M."/>
            <person name="Levati E."/>
            <person name="Barry K.W."/>
            <person name="Belfiori B."/>
            <person name="Cichocki N."/>
            <person name="Clum A."/>
            <person name="Dockter R.B."/>
            <person name="Fauchery L."/>
            <person name="Guy J."/>
            <person name="Iotti M."/>
            <person name="Le Tacon F."/>
            <person name="Lindquist E.A."/>
            <person name="Lipzen A."/>
            <person name="Malagnac F."/>
            <person name="Mello A."/>
            <person name="Molinier V."/>
            <person name="Miyauchi S."/>
            <person name="Poulain J."/>
            <person name="Riccioni C."/>
            <person name="Rubini A."/>
            <person name="Sitrit Y."/>
            <person name="Splivallo R."/>
            <person name="Traeger S."/>
            <person name="Wang M."/>
            <person name="Zifcakova L."/>
            <person name="Wipf D."/>
            <person name="Zambonelli A."/>
            <person name="Paolocci F."/>
            <person name="Nowrousian M."/>
            <person name="Ottonello S."/>
            <person name="Baldrian P."/>
            <person name="Spatafora J.W."/>
            <person name="Henrissat B."/>
            <person name="Nagy L.G."/>
            <person name="Aury J.M."/>
            <person name="Wincker P."/>
            <person name="Grigoriev I.V."/>
            <person name="Bonfante P."/>
            <person name="Martin F.M."/>
        </authorList>
    </citation>
    <scope>NUCLEOTIDE SEQUENCE [LARGE SCALE GENOMIC DNA]</scope>
    <source>
        <strain evidence="1 2">ATCC MYA-4762</strain>
    </source>
</reference>
<dbReference type="InParanoid" id="A0A3N4LYT4"/>
<name>A0A3N4LYT4_9PEZI</name>